<dbReference type="InterPro" id="IPR036259">
    <property type="entry name" value="MFS_trans_sf"/>
</dbReference>
<keyword evidence="9" id="KW-1185">Reference proteome</keyword>
<dbReference type="PANTHER" id="PTHR23513:SF9">
    <property type="entry name" value="ENTEROBACTIN EXPORTER ENTS"/>
    <property type="match status" value="1"/>
</dbReference>
<gene>
    <name evidence="8" type="ORF">ACGTRS_27410</name>
</gene>
<keyword evidence="3" id="KW-1003">Cell membrane</keyword>
<dbReference type="Pfam" id="PF05977">
    <property type="entry name" value="MFS_3"/>
    <property type="match status" value="1"/>
</dbReference>
<keyword evidence="5 7" id="KW-1133">Transmembrane helix</keyword>
<organism evidence="8 9">
    <name type="scientific">Burkholderia semiarida</name>
    <dbReference type="NCBI Taxonomy" id="2843303"/>
    <lineage>
        <taxon>Bacteria</taxon>
        <taxon>Pseudomonadati</taxon>
        <taxon>Pseudomonadota</taxon>
        <taxon>Betaproteobacteria</taxon>
        <taxon>Burkholderiales</taxon>
        <taxon>Burkholderiaceae</taxon>
        <taxon>Burkholderia</taxon>
        <taxon>Burkholderia cepacia complex</taxon>
    </lineage>
</organism>
<feature type="transmembrane region" description="Helical" evidence="7">
    <location>
        <begin position="370"/>
        <end position="387"/>
    </location>
</feature>
<reference evidence="8 9" key="1">
    <citation type="submission" date="2024-10" db="EMBL/GenBank/DDBJ databases">
        <title>Burkholderia semiarida in Mexico.</title>
        <authorList>
            <person name="Estrada P."/>
        </authorList>
    </citation>
    <scope>NUCLEOTIDE SEQUENCE [LARGE SCALE GENOMIC DNA]</scope>
    <source>
        <strain evidence="8 9">CLM7-1</strain>
    </source>
</reference>
<evidence type="ECO:0000256" key="5">
    <source>
        <dbReference type="ARBA" id="ARBA00022989"/>
    </source>
</evidence>
<dbReference type="PANTHER" id="PTHR23513">
    <property type="entry name" value="INTEGRAL MEMBRANE EFFLUX PROTEIN-RELATED"/>
    <property type="match status" value="1"/>
</dbReference>
<accession>A0ABW7LD77</accession>
<comment type="subcellular location">
    <subcellularLocation>
        <location evidence="1">Cell membrane</location>
        <topology evidence="1">Multi-pass membrane protein</topology>
    </subcellularLocation>
</comment>
<evidence type="ECO:0000256" key="1">
    <source>
        <dbReference type="ARBA" id="ARBA00004651"/>
    </source>
</evidence>
<comment type="caution">
    <text evidence="8">The sequence shown here is derived from an EMBL/GenBank/DDBJ whole genome shotgun (WGS) entry which is preliminary data.</text>
</comment>
<keyword evidence="2" id="KW-0813">Transport</keyword>
<dbReference type="Proteomes" id="UP001609186">
    <property type="component" value="Unassembled WGS sequence"/>
</dbReference>
<keyword evidence="6 7" id="KW-0472">Membrane</keyword>
<protein>
    <submittedName>
        <fullName evidence="8">MFS transporter</fullName>
    </submittedName>
</protein>
<feature type="transmembrane region" description="Helical" evidence="7">
    <location>
        <begin position="454"/>
        <end position="475"/>
    </location>
</feature>
<evidence type="ECO:0000256" key="3">
    <source>
        <dbReference type="ARBA" id="ARBA00022475"/>
    </source>
</evidence>
<feature type="transmembrane region" description="Helical" evidence="7">
    <location>
        <begin position="173"/>
        <end position="200"/>
    </location>
</feature>
<feature type="transmembrane region" description="Helical" evidence="7">
    <location>
        <begin position="248"/>
        <end position="271"/>
    </location>
</feature>
<dbReference type="InterPro" id="IPR010290">
    <property type="entry name" value="TM_effector"/>
</dbReference>
<dbReference type="RefSeq" id="WP_395130825.1">
    <property type="nucleotide sequence ID" value="NZ_JBIMPM010000044.1"/>
</dbReference>
<dbReference type="CDD" id="cd06173">
    <property type="entry name" value="MFS_MefA_like"/>
    <property type="match status" value="1"/>
</dbReference>
<feature type="transmembrane region" description="Helical" evidence="7">
    <location>
        <begin position="103"/>
        <end position="125"/>
    </location>
</feature>
<evidence type="ECO:0000256" key="6">
    <source>
        <dbReference type="ARBA" id="ARBA00023136"/>
    </source>
</evidence>
<dbReference type="Gene3D" id="1.20.1250.20">
    <property type="entry name" value="MFS general substrate transporter like domains"/>
    <property type="match status" value="1"/>
</dbReference>
<name>A0ABW7LD77_9BURK</name>
<dbReference type="SUPFAM" id="SSF103473">
    <property type="entry name" value="MFS general substrate transporter"/>
    <property type="match status" value="1"/>
</dbReference>
<evidence type="ECO:0000256" key="4">
    <source>
        <dbReference type="ARBA" id="ARBA00022692"/>
    </source>
</evidence>
<evidence type="ECO:0000313" key="8">
    <source>
        <dbReference type="EMBL" id="MFH5254966.1"/>
    </source>
</evidence>
<feature type="transmembrane region" description="Helical" evidence="7">
    <location>
        <begin position="131"/>
        <end position="152"/>
    </location>
</feature>
<evidence type="ECO:0000256" key="2">
    <source>
        <dbReference type="ARBA" id="ARBA00022448"/>
    </source>
</evidence>
<dbReference type="EMBL" id="JBIMPM010000044">
    <property type="protein sequence ID" value="MFH5254966.1"/>
    <property type="molecule type" value="Genomic_DNA"/>
</dbReference>
<feature type="transmembrane region" description="Helical" evidence="7">
    <location>
        <begin position="304"/>
        <end position="329"/>
    </location>
</feature>
<keyword evidence="4 7" id="KW-0812">Transmembrane</keyword>
<feature type="transmembrane region" description="Helical" evidence="7">
    <location>
        <begin position="393"/>
        <end position="413"/>
    </location>
</feature>
<evidence type="ECO:0000313" key="9">
    <source>
        <dbReference type="Proteomes" id="UP001609186"/>
    </source>
</evidence>
<proteinExistence type="predicted"/>
<evidence type="ECO:0000256" key="7">
    <source>
        <dbReference type="SAM" id="Phobius"/>
    </source>
</evidence>
<sequence>MTSSARSLFGANRGSRFFLCDAAARRGAWPAAGRFSAVGISSRFGRACTVAARTHSRVSSFPERLRCAPPTAETPMTTPVPDSSPLSSLPANLFRHAPFQRFWGTRVMSSLAFQILSVAIGWYVYALTHSAFALGLVGLAQFVPMFALTLVVGQVADRYDRRRIATICQSVEALAAGVFLLGALQGWLAAPAVYALAAVVGTARAFESPSVSSLLPAVVPRADLPRATALSTSANQAAQILGPACGGLLYGVGAPVAFGTSVAAFAIAAVLSDTIPLRGAPPAREPVTLRSVFSGIAFIRREPAILGALSLDLFAVLFGGATALLPIYARDILQVGPWGLGALRAAPAVGALAGTLWLTRFPLKGLPGRAMFGGVIAFGIATIVFGLSRHFVLSLVALAALGASDVVSVVVRLSLVQLRTPDDMLGRVSAVNSLFIGTSNQLGEFESGVTAAWWGAPAAIVVGGVATIAVALAWMRLFPQLTNMKSLERDA</sequence>